<protein>
    <submittedName>
        <fullName evidence="1">Uncharacterized protein</fullName>
    </submittedName>
</protein>
<proteinExistence type="predicted"/>
<reference evidence="1" key="1">
    <citation type="submission" date="2020-04" db="EMBL/GenBank/DDBJ databases">
        <authorList>
            <person name="Chiriac C."/>
            <person name="Salcher M."/>
            <person name="Ghai R."/>
            <person name="Kavagutti S V."/>
        </authorList>
    </citation>
    <scope>NUCLEOTIDE SEQUENCE</scope>
</reference>
<accession>A0A6J5KNT1</accession>
<gene>
    <name evidence="1" type="ORF">UFOVP46_22</name>
</gene>
<name>A0A6J5KNT1_9CAUD</name>
<organism evidence="1">
    <name type="scientific">uncultured Caudovirales phage</name>
    <dbReference type="NCBI Taxonomy" id="2100421"/>
    <lineage>
        <taxon>Viruses</taxon>
        <taxon>Duplodnaviria</taxon>
        <taxon>Heunggongvirae</taxon>
        <taxon>Uroviricota</taxon>
        <taxon>Caudoviricetes</taxon>
        <taxon>Peduoviridae</taxon>
        <taxon>Maltschvirus</taxon>
        <taxon>Maltschvirus maltsch</taxon>
    </lineage>
</organism>
<evidence type="ECO:0000313" key="1">
    <source>
        <dbReference type="EMBL" id="CAB4123501.1"/>
    </source>
</evidence>
<sequence>MTFLLSEDKALRLALQGMTVQDQKSDGDAIPRQVGVWFGQPDQELRAQSYPYVTIDVIDVNRDPEREMRGKVSPVYLTPESLNENQAFEIDMPIPVNIDYQITVYSRQPRHDREIIAQLMYQKLPLRNGVLEIEDGTLRRMDVLGVSKRDVTEQGKRLFVNAVTVRVSSEVAQGIVKQLYKVLEVNVDDLNAVDAGGRTGDPHYISPGSFTISR</sequence>
<dbReference type="EMBL" id="LR796174">
    <property type="protein sequence ID" value="CAB4123501.1"/>
    <property type="molecule type" value="Genomic_DNA"/>
</dbReference>